<keyword evidence="1" id="KW-0472">Membrane</keyword>
<keyword evidence="1" id="KW-0812">Transmembrane</keyword>
<evidence type="ECO:0000256" key="1">
    <source>
        <dbReference type="SAM" id="Phobius"/>
    </source>
</evidence>
<protein>
    <submittedName>
        <fullName evidence="2">(northern house mosquito) hypothetical protein</fullName>
    </submittedName>
</protein>
<reference evidence="2" key="1">
    <citation type="submission" date="2021-05" db="EMBL/GenBank/DDBJ databases">
        <authorList>
            <person name="Alioto T."/>
            <person name="Alioto T."/>
            <person name="Gomez Garrido J."/>
        </authorList>
    </citation>
    <scope>NUCLEOTIDE SEQUENCE</scope>
</reference>
<name>A0A8D8DIJ8_CULPI</name>
<proteinExistence type="predicted"/>
<organism evidence="2">
    <name type="scientific">Culex pipiens</name>
    <name type="common">House mosquito</name>
    <dbReference type="NCBI Taxonomy" id="7175"/>
    <lineage>
        <taxon>Eukaryota</taxon>
        <taxon>Metazoa</taxon>
        <taxon>Ecdysozoa</taxon>
        <taxon>Arthropoda</taxon>
        <taxon>Hexapoda</taxon>
        <taxon>Insecta</taxon>
        <taxon>Pterygota</taxon>
        <taxon>Neoptera</taxon>
        <taxon>Endopterygota</taxon>
        <taxon>Diptera</taxon>
        <taxon>Nematocera</taxon>
        <taxon>Culicoidea</taxon>
        <taxon>Culicidae</taxon>
        <taxon>Culicinae</taxon>
        <taxon>Culicini</taxon>
        <taxon>Culex</taxon>
        <taxon>Culex</taxon>
    </lineage>
</organism>
<dbReference type="EMBL" id="HBUE01266746">
    <property type="protein sequence ID" value="CAG6561801.1"/>
    <property type="molecule type" value="Transcribed_RNA"/>
</dbReference>
<dbReference type="EMBL" id="HBUE01161549">
    <property type="protein sequence ID" value="CAG6510397.1"/>
    <property type="molecule type" value="Transcribed_RNA"/>
</dbReference>
<feature type="transmembrane region" description="Helical" evidence="1">
    <location>
        <begin position="198"/>
        <end position="220"/>
    </location>
</feature>
<sequence length="234" mass="26128">MVRFGFTLRRFVPRTGPDWTIVSSYLIMLRGCRRRGMILRSWPCQAVGTFDSTIRTHVLRLRCERSTVIAGWHVLRVQAKHLRGVLALGGHFCADVALAVGSLEPVQSLRDGFAFALVVVPLAGEGREAEIARAHPYLGRRPLGHAGRRLMRLEQRKVRIAGPFRVWPHAEVELVPGTARPAHVADIGRVIGAGSWRLLQGLLVLLLLLMVLVELLLLLIGWRGLRMRRQGAPT</sequence>
<accession>A0A8D8DIJ8</accession>
<evidence type="ECO:0000313" key="2">
    <source>
        <dbReference type="EMBL" id="CAG6510397.1"/>
    </source>
</evidence>
<keyword evidence="1" id="KW-1133">Transmembrane helix</keyword>
<dbReference type="AlphaFoldDB" id="A0A8D8DIJ8"/>